<accession>A0A6I4MRE3</accession>
<organism evidence="1 2">
    <name type="scientific">Actinomadura physcomitrii</name>
    <dbReference type="NCBI Taxonomy" id="2650748"/>
    <lineage>
        <taxon>Bacteria</taxon>
        <taxon>Bacillati</taxon>
        <taxon>Actinomycetota</taxon>
        <taxon>Actinomycetes</taxon>
        <taxon>Streptosporangiales</taxon>
        <taxon>Thermomonosporaceae</taxon>
        <taxon>Actinomadura</taxon>
    </lineage>
</organism>
<evidence type="ECO:0000313" key="2">
    <source>
        <dbReference type="Proteomes" id="UP000462055"/>
    </source>
</evidence>
<comment type="caution">
    <text evidence="1">The sequence shown here is derived from an EMBL/GenBank/DDBJ whole genome shotgun (WGS) entry which is preliminary data.</text>
</comment>
<keyword evidence="2" id="KW-1185">Reference proteome</keyword>
<dbReference type="RefSeq" id="WP_151600472.1">
    <property type="nucleotide sequence ID" value="NZ_WBMS02000081.1"/>
</dbReference>
<dbReference type="EMBL" id="WBMS02000081">
    <property type="protein sequence ID" value="MWA07550.1"/>
    <property type="molecule type" value="Genomic_DNA"/>
</dbReference>
<reference evidence="1" key="1">
    <citation type="submission" date="2019-12" db="EMBL/GenBank/DDBJ databases">
        <title>Actinomadura physcomitrii sp. nov., a novel actinomycete isolated from moss [Physcomitrium sphaericum (Ludw) Fuernr].</title>
        <authorList>
            <person name="Zhuang X."/>
        </authorList>
    </citation>
    <scope>NUCLEOTIDE SEQUENCE [LARGE SCALE GENOMIC DNA]</scope>
    <source>
        <strain evidence="1">LD22</strain>
    </source>
</reference>
<sequence length="173" mass="17445">MATWSKGTLVGETRRADVVLPVPVVHEESKVVGAHWQVVQWSPVAARWTATAALLFAACPGLRTAPPAGAAPRVLAAVAVTILAGGAGVSRAQRERAGFGITHGGGATGMLAVWAAASHAWPAQAVGWDRSGRRAVHVPASLPLGRDGLIGGGTMAAPGAAAAVWDVFGLDAP</sequence>
<proteinExistence type="predicted"/>
<dbReference type="Proteomes" id="UP000462055">
    <property type="component" value="Unassembled WGS sequence"/>
</dbReference>
<protein>
    <submittedName>
        <fullName evidence="1">Uncharacterized protein</fullName>
    </submittedName>
</protein>
<gene>
    <name evidence="1" type="ORF">F8568_045970</name>
</gene>
<name>A0A6I4MRE3_9ACTN</name>
<dbReference type="AlphaFoldDB" id="A0A6I4MRE3"/>
<evidence type="ECO:0000313" key="1">
    <source>
        <dbReference type="EMBL" id="MWA07550.1"/>
    </source>
</evidence>